<keyword evidence="1" id="KW-0596">Phosphopantetheine</keyword>
<keyword evidence="6" id="KW-0443">Lipid metabolism</keyword>
<proteinExistence type="predicted"/>
<dbReference type="SUPFAM" id="SSF51735">
    <property type="entry name" value="NAD(P)-binding Rossmann-fold domains"/>
    <property type="match status" value="1"/>
</dbReference>
<protein>
    <submittedName>
        <fullName evidence="10">Fatty acid synthase</fullName>
    </submittedName>
</protein>
<dbReference type="Gene3D" id="3.40.50.720">
    <property type="entry name" value="NAD(P)-binding Rossmann-like Domain"/>
    <property type="match status" value="1"/>
</dbReference>
<dbReference type="Gene3D" id="3.90.180.10">
    <property type="entry name" value="Medium-chain alcohol dehydrogenases, catalytic domain"/>
    <property type="match status" value="1"/>
</dbReference>
<dbReference type="InterPro" id="IPR011032">
    <property type="entry name" value="GroES-like_sf"/>
</dbReference>
<gene>
    <name evidence="10" type="ORF">HOLleu_42351</name>
</gene>
<evidence type="ECO:0000256" key="7">
    <source>
        <dbReference type="ARBA" id="ARBA00023160"/>
    </source>
</evidence>
<comment type="caution">
    <text evidence="10">The sequence shown here is derived from an EMBL/GenBank/DDBJ whole genome shotgun (WGS) entry which is preliminary data.</text>
</comment>
<keyword evidence="3" id="KW-0276">Fatty acid metabolism</keyword>
<evidence type="ECO:0000256" key="3">
    <source>
        <dbReference type="ARBA" id="ARBA00022832"/>
    </source>
</evidence>
<keyword evidence="7" id="KW-0275">Fatty acid biosynthesis</keyword>
<keyword evidence="5" id="KW-0560">Oxidoreductase</keyword>
<dbReference type="Proteomes" id="UP001152320">
    <property type="component" value="Unassembled WGS sequence"/>
</dbReference>
<keyword evidence="11" id="KW-1185">Reference proteome</keyword>
<evidence type="ECO:0000313" key="10">
    <source>
        <dbReference type="EMBL" id="KAJ8019206.1"/>
    </source>
</evidence>
<evidence type="ECO:0000256" key="1">
    <source>
        <dbReference type="ARBA" id="ARBA00022450"/>
    </source>
</evidence>
<dbReference type="EMBL" id="JAIZAY010000058">
    <property type="protein sequence ID" value="KAJ8019206.1"/>
    <property type="molecule type" value="Genomic_DNA"/>
</dbReference>
<dbReference type="SUPFAM" id="SSF50129">
    <property type="entry name" value="GroES-like"/>
    <property type="match status" value="1"/>
</dbReference>
<dbReference type="SMART" id="SM00829">
    <property type="entry name" value="PKS_ER"/>
    <property type="match status" value="1"/>
</dbReference>
<evidence type="ECO:0000313" key="11">
    <source>
        <dbReference type="Proteomes" id="UP001152320"/>
    </source>
</evidence>
<sequence length="238" mass="25903">MNIFKNGRWGSYRHQLLNEGNHYTSIPFFPEKFFTTPTNACVDVLTPGDFSSLQWIQSSSDPKSGEKYAVRYSSLNFRDVMLASGKLPRGSLPGKIINFAVEDLAHKECLIGMEFAGHNSEGKRVMGIVGSQGLAYHIFGEPCFLFDVPQSWTLEDAATVPLVYCSVFYALVVRGQVKAGESILIHSGSGGVGQAAIAVALSYGCKIYTTVGGYIVIFTLLNTIEKPAKTCQSTITPP</sequence>
<keyword evidence="8" id="KW-0511">Multifunctional enzyme</keyword>
<dbReference type="InterPro" id="IPR020843">
    <property type="entry name" value="ER"/>
</dbReference>
<dbReference type="PANTHER" id="PTHR43775">
    <property type="entry name" value="FATTY ACID SYNTHASE"/>
    <property type="match status" value="1"/>
</dbReference>
<keyword evidence="4" id="KW-0521">NADP</keyword>
<name>A0A9Q1B9C3_HOLLE</name>
<evidence type="ECO:0000256" key="4">
    <source>
        <dbReference type="ARBA" id="ARBA00022857"/>
    </source>
</evidence>
<dbReference type="GO" id="GO:0016491">
    <property type="term" value="F:oxidoreductase activity"/>
    <property type="evidence" value="ECO:0007669"/>
    <property type="project" value="UniProtKB-KW"/>
</dbReference>
<dbReference type="AlphaFoldDB" id="A0A9Q1B9C3"/>
<evidence type="ECO:0000256" key="8">
    <source>
        <dbReference type="ARBA" id="ARBA00023268"/>
    </source>
</evidence>
<dbReference type="PANTHER" id="PTHR43775:SF7">
    <property type="entry name" value="FATTY ACID SYNTHASE"/>
    <property type="match status" value="1"/>
</dbReference>
<dbReference type="InterPro" id="IPR050091">
    <property type="entry name" value="PKS_NRPS_Biosynth_Enz"/>
</dbReference>
<evidence type="ECO:0000256" key="5">
    <source>
        <dbReference type="ARBA" id="ARBA00023002"/>
    </source>
</evidence>
<reference evidence="10" key="1">
    <citation type="submission" date="2021-10" db="EMBL/GenBank/DDBJ databases">
        <title>Tropical sea cucumber genome reveals ecological adaptation and Cuvierian tubules defense mechanism.</title>
        <authorList>
            <person name="Chen T."/>
        </authorList>
    </citation>
    <scope>NUCLEOTIDE SEQUENCE</scope>
    <source>
        <strain evidence="10">Nanhai2018</strain>
        <tissue evidence="10">Muscle</tissue>
    </source>
</reference>
<dbReference type="CDD" id="cd05195">
    <property type="entry name" value="enoyl_red"/>
    <property type="match status" value="1"/>
</dbReference>
<dbReference type="OrthoDB" id="6926994at2759"/>
<evidence type="ECO:0000256" key="2">
    <source>
        <dbReference type="ARBA" id="ARBA00022516"/>
    </source>
</evidence>
<accession>A0A9Q1B9C3</accession>
<evidence type="ECO:0000256" key="6">
    <source>
        <dbReference type="ARBA" id="ARBA00023098"/>
    </source>
</evidence>
<dbReference type="GO" id="GO:0006633">
    <property type="term" value="P:fatty acid biosynthetic process"/>
    <property type="evidence" value="ECO:0007669"/>
    <property type="project" value="UniProtKB-KW"/>
</dbReference>
<dbReference type="InterPro" id="IPR036291">
    <property type="entry name" value="NAD(P)-bd_dom_sf"/>
</dbReference>
<evidence type="ECO:0000259" key="9">
    <source>
        <dbReference type="SMART" id="SM00829"/>
    </source>
</evidence>
<keyword evidence="2" id="KW-0444">Lipid biosynthesis</keyword>
<feature type="domain" description="Enoyl reductase (ER)" evidence="9">
    <location>
        <begin position="48"/>
        <end position="238"/>
    </location>
</feature>
<organism evidence="10 11">
    <name type="scientific">Holothuria leucospilota</name>
    <name type="common">Black long sea cucumber</name>
    <name type="synonym">Mertensiothuria leucospilota</name>
    <dbReference type="NCBI Taxonomy" id="206669"/>
    <lineage>
        <taxon>Eukaryota</taxon>
        <taxon>Metazoa</taxon>
        <taxon>Echinodermata</taxon>
        <taxon>Eleutherozoa</taxon>
        <taxon>Echinozoa</taxon>
        <taxon>Holothuroidea</taxon>
        <taxon>Aspidochirotacea</taxon>
        <taxon>Aspidochirotida</taxon>
        <taxon>Holothuriidae</taxon>
        <taxon>Holothuria</taxon>
    </lineage>
</organism>
<dbReference type="GO" id="GO:0004312">
    <property type="term" value="F:fatty acid synthase activity"/>
    <property type="evidence" value="ECO:0007669"/>
    <property type="project" value="TreeGrafter"/>
</dbReference>